<evidence type="ECO:0000256" key="5">
    <source>
        <dbReference type="ARBA" id="ARBA00023235"/>
    </source>
</evidence>
<dbReference type="SUPFAM" id="SSF55331">
    <property type="entry name" value="Tautomerase/MIF"/>
    <property type="match status" value="1"/>
</dbReference>
<evidence type="ECO:0000313" key="14">
    <source>
        <dbReference type="EMBL" id="KAJ9667152.1"/>
    </source>
</evidence>
<evidence type="ECO:0000256" key="9">
    <source>
        <dbReference type="ARBA" id="ARBA00039086"/>
    </source>
</evidence>
<evidence type="ECO:0000256" key="3">
    <source>
        <dbReference type="ARBA" id="ARBA00022514"/>
    </source>
</evidence>
<dbReference type="Gene3D" id="3.30.429.10">
    <property type="entry name" value="Macrophage Migration Inhibitory Factor"/>
    <property type="match status" value="1"/>
</dbReference>
<evidence type="ECO:0000256" key="6">
    <source>
        <dbReference type="ARBA" id="ARBA00036735"/>
    </source>
</evidence>
<comment type="catalytic activity">
    <reaction evidence="7">
        <text>L-dopachrome = 5,6-dihydroxyindole-2-carboxylate</text>
        <dbReference type="Rhea" id="RHEA:13041"/>
        <dbReference type="ChEBI" id="CHEBI:16875"/>
        <dbReference type="ChEBI" id="CHEBI:57509"/>
        <dbReference type="EC" id="5.3.3.12"/>
    </reaction>
</comment>
<feature type="compositionally biased region" description="Polar residues" evidence="13">
    <location>
        <begin position="1"/>
        <end position="14"/>
    </location>
</feature>
<dbReference type="EC" id="5.3.3.12" evidence="8"/>
<comment type="similarity">
    <text evidence="2">Belongs to the MIF family.</text>
</comment>
<dbReference type="Proteomes" id="UP001172684">
    <property type="component" value="Unassembled WGS sequence"/>
</dbReference>
<dbReference type="InterPro" id="IPR001398">
    <property type="entry name" value="Macrophage_inhib_fac"/>
</dbReference>
<protein>
    <recommendedName>
        <fullName evidence="12">L-dopachrome isomerase</fullName>
        <ecNumber evidence="9">5.3.2.1</ecNumber>
        <ecNumber evidence="8">5.3.3.12</ecNumber>
    </recommendedName>
    <alternativeName>
        <fullName evidence="10">L-dopachrome tautomerase</fullName>
    </alternativeName>
    <alternativeName>
        <fullName evidence="11">Phenylpyruvate tautomerase</fullName>
    </alternativeName>
</protein>
<dbReference type="Pfam" id="PF01187">
    <property type="entry name" value="MIF"/>
    <property type="match status" value="1"/>
</dbReference>
<feature type="compositionally biased region" description="Basic residues" evidence="13">
    <location>
        <begin position="248"/>
        <end position="258"/>
    </location>
</feature>
<keyword evidence="3" id="KW-0202">Cytokine</keyword>
<dbReference type="EC" id="5.3.2.1" evidence="9"/>
<keyword evidence="5" id="KW-0413">Isomerase</keyword>
<proteinExistence type="inferred from homology"/>
<gene>
    <name evidence="14" type="ORF">H2201_002672</name>
</gene>
<comment type="subcellular location">
    <subcellularLocation>
        <location evidence="1">Secreted</location>
    </subcellularLocation>
</comment>
<feature type="compositionally biased region" description="Basic and acidic residues" evidence="13">
    <location>
        <begin position="56"/>
        <end position="76"/>
    </location>
</feature>
<dbReference type="EMBL" id="JAPDRL010000014">
    <property type="protein sequence ID" value="KAJ9667152.1"/>
    <property type="molecule type" value="Genomic_DNA"/>
</dbReference>
<evidence type="ECO:0000256" key="2">
    <source>
        <dbReference type="ARBA" id="ARBA00005851"/>
    </source>
</evidence>
<evidence type="ECO:0000256" key="12">
    <source>
        <dbReference type="ARBA" id="ARBA00042730"/>
    </source>
</evidence>
<dbReference type="PANTHER" id="PTHR11954:SF6">
    <property type="entry name" value="MACROPHAGE MIGRATION INHIBITORY FACTOR"/>
    <property type="match status" value="1"/>
</dbReference>
<dbReference type="PANTHER" id="PTHR11954">
    <property type="entry name" value="D-DOPACHROME DECARBOXYLASE"/>
    <property type="match status" value="1"/>
</dbReference>
<comment type="catalytic activity">
    <reaction evidence="6">
        <text>3-phenylpyruvate = enol-phenylpyruvate</text>
        <dbReference type="Rhea" id="RHEA:17097"/>
        <dbReference type="ChEBI" id="CHEBI:16815"/>
        <dbReference type="ChEBI" id="CHEBI:18005"/>
        <dbReference type="EC" id="5.3.2.1"/>
    </reaction>
</comment>
<keyword evidence="4" id="KW-0964">Secreted</keyword>
<evidence type="ECO:0000256" key="11">
    <source>
        <dbReference type="ARBA" id="ARBA00041912"/>
    </source>
</evidence>
<evidence type="ECO:0000256" key="8">
    <source>
        <dbReference type="ARBA" id="ARBA00038932"/>
    </source>
</evidence>
<accession>A0ABQ9NYG0</accession>
<evidence type="ECO:0000256" key="10">
    <source>
        <dbReference type="ARBA" id="ARBA00041631"/>
    </source>
</evidence>
<feature type="region of interest" description="Disordered" evidence="13">
    <location>
        <begin position="1"/>
        <end position="90"/>
    </location>
</feature>
<evidence type="ECO:0000256" key="13">
    <source>
        <dbReference type="SAM" id="MobiDB-lite"/>
    </source>
</evidence>
<feature type="region of interest" description="Disordered" evidence="13">
    <location>
        <begin position="237"/>
        <end position="366"/>
    </location>
</feature>
<evidence type="ECO:0000256" key="7">
    <source>
        <dbReference type="ARBA" id="ARBA00036823"/>
    </source>
</evidence>
<evidence type="ECO:0000313" key="15">
    <source>
        <dbReference type="Proteomes" id="UP001172684"/>
    </source>
</evidence>
<name>A0ABQ9NYG0_9PEZI</name>
<comment type="caution">
    <text evidence="14">The sequence shown here is derived from an EMBL/GenBank/DDBJ whole genome shotgun (WGS) entry which is preliminary data.</text>
</comment>
<reference evidence="14" key="1">
    <citation type="submission" date="2022-10" db="EMBL/GenBank/DDBJ databases">
        <title>Culturing micro-colonial fungi from biological soil crusts in the Mojave desert and describing Neophaeococcomyces mojavensis, and introducing the new genera and species Taxawa tesnikishii.</title>
        <authorList>
            <person name="Kurbessoian T."/>
            <person name="Stajich J.E."/>
        </authorList>
    </citation>
    <scope>NUCLEOTIDE SEQUENCE</scope>
    <source>
        <strain evidence="14">TK_1</strain>
    </source>
</reference>
<sequence length="375" mass="41274">MSDQRASTSTNSANAFPLPSGAPLTVPEHDDGQLSPAKSAFSYESQPKSPMPSAIEFDRKEITREIERGAPGDRKGNAAGQQNSKRKTQYYEEQFAYKDDTSTARERARKTSPITVELKTNVIVNDEQTLVNELSWHLSNRYQRPPSLIMIFVQHSALLCLGGTFDPAYLLTITALPVQVQSVTNKRNAAMIQSFMSDLLNVASDRGVIRFEAIPEENLAINGKTILGEVERLEKQQAEENNGPLKRALTKSSRKSIISRKDSPQLSRKSSLKPERDRTLSPPLSPRPDVIPESAPSAKDGGFTHRKGYLLELSPGDAKVNGPPQPTSSHGLKGKKSSPGVLQNYSHLTPPPIPQDAPASKMSKRKSFVSIFKKF</sequence>
<organism evidence="14 15">
    <name type="scientific">Coniosporium apollinis</name>
    <dbReference type="NCBI Taxonomy" id="61459"/>
    <lineage>
        <taxon>Eukaryota</taxon>
        <taxon>Fungi</taxon>
        <taxon>Dikarya</taxon>
        <taxon>Ascomycota</taxon>
        <taxon>Pezizomycotina</taxon>
        <taxon>Dothideomycetes</taxon>
        <taxon>Dothideomycetes incertae sedis</taxon>
        <taxon>Coniosporium</taxon>
    </lineage>
</organism>
<dbReference type="InterPro" id="IPR014347">
    <property type="entry name" value="Tautomerase/MIF_sf"/>
</dbReference>
<keyword evidence="15" id="KW-1185">Reference proteome</keyword>
<evidence type="ECO:0000256" key="4">
    <source>
        <dbReference type="ARBA" id="ARBA00022525"/>
    </source>
</evidence>
<evidence type="ECO:0000256" key="1">
    <source>
        <dbReference type="ARBA" id="ARBA00004613"/>
    </source>
</evidence>